<protein>
    <submittedName>
        <fullName evidence="2">Integrase</fullName>
    </submittedName>
</protein>
<dbReference type="InterPro" id="IPR001584">
    <property type="entry name" value="Integrase_cat-core"/>
</dbReference>
<dbReference type="Proteomes" id="UP000282433">
    <property type="component" value="Chromosome"/>
</dbReference>
<reference evidence="2 3" key="1">
    <citation type="submission" date="2018-12" db="EMBL/GenBank/DDBJ databases">
        <authorList>
            <consortium name="Pathogen Informatics"/>
        </authorList>
    </citation>
    <scope>NUCLEOTIDE SEQUENCE [LARGE SCALE GENOMIC DNA]</scope>
    <source>
        <strain evidence="2 3">NCTC13635</strain>
    </source>
</reference>
<dbReference type="EMBL" id="LR134162">
    <property type="protein sequence ID" value="VEB05974.1"/>
    <property type="molecule type" value="Genomic_DNA"/>
</dbReference>
<accession>A0A3S5DHY6</accession>
<sequence>MDAIELRMGDLRRYIITMIDEHSDYALALAVPSLNSDITSHFFSKATKLFPVAIRQVVTDNGKEFLGNFDKTLQEASIKHIWTYPYTPKMNATCERFNRTLREQFIEFNELLLFEDLNLFNQRMAEYLVLYNSKRPHKSLELMTPVDYILRESKNCNMWWTHTHCLFFVLHLIYIDMAQAIFSSLFNNSGSANTHLPGIILLSLSTGRRFLNATAACLKPMIHKISLFLRLWASACEINSSIFKIISR</sequence>
<dbReference type="SUPFAM" id="SSF53098">
    <property type="entry name" value="Ribonuclease H-like"/>
    <property type="match status" value="1"/>
</dbReference>
<dbReference type="GO" id="GO:0015074">
    <property type="term" value="P:DNA integration"/>
    <property type="evidence" value="ECO:0007669"/>
    <property type="project" value="InterPro"/>
</dbReference>
<proteinExistence type="predicted"/>
<dbReference type="AlphaFoldDB" id="A0A3S5DHY6"/>
<organism evidence="2 3">
    <name type="scientific">Klebsiella pneumoniae</name>
    <dbReference type="NCBI Taxonomy" id="573"/>
    <lineage>
        <taxon>Bacteria</taxon>
        <taxon>Pseudomonadati</taxon>
        <taxon>Pseudomonadota</taxon>
        <taxon>Gammaproteobacteria</taxon>
        <taxon>Enterobacterales</taxon>
        <taxon>Enterobacteriaceae</taxon>
        <taxon>Klebsiella/Raoultella group</taxon>
        <taxon>Klebsiella</taxon>
        <taxon>Klebsiella pneumoniae complex</taxon>
    </lineage>
</organism>
<name>A0A3S5DHY6_KLEPN</name>
<dbReference type="GO" id="GO:0003676">
    <property type="term" value="F:nucleic acid binding"/>
    <property type="evidence" value="ECO:0007669"/>
    <property type="project" value="InterPro"/>
</dbReference>
<dbReference type="PANTHER" id="PTHR47515">
    <property type="entry name" value="LOW CALCIUM RESPONSE LOCUS PROTEIN T"/>
    <property type="match status" value="1"/>
</dbReference>
<evidence type="ECO:0000313" key="2">
    <source>
        <dbReference type="EMBL" id="VEB05974.1"/>
    </source>
</evidence>
<gene>
    <name evidence="2" type="ORF">NCTC13635_05648</name>
</gene>
<dbReference type="Pfam" id="PF13683">
    <property type="entry name" value="rve_3"/>
    <property type="match status" value="1"/>
</dbReference>
<evidence type="ECO:0000313" key="3">
    <source>
        <dbReference type="Proteomes" id="UP000282433"/>
    </source>
</evidence>
<dbReference type="InterPro" id="IPR036397">
    <property type="entry name" value="RNaseH_sf"/>
</dbReference>
<dbReference type="PROSITE" id="PS50994">
    <property type="entry name" value="INTEGRASE"/>
    <property type="match status" value="1"/>
</dbReference>
<dbReference type="PANTHER" id="PTHR47515:SF3">
    <property type="entry name" value="INTEGRASE CORE DOMAIN PROTEIN"/>
    <property type="match status" value="1"/>
</dbReference>
<dbReference type="InterPro" id="IPR012337">
    <property type="entry name" value="RNaseH-like_sf"/>
</dbReference>
<evidence type="ECO:0000259" key="1">
    <source>
        <dbReference type="PROSITE" id="PS50994"/>
    </source>
</evidence>
<dbReference type="Gene3D" id="3.30.420.10">
    <property type="entry name" value="Ribonuclease H-like superfamily/Ribonuclease H"/>
    <property type="match status" value="1"/>
</dbReference>
<feature type="domain" description="Integrase catalytic" evidence="1">
    <location>
        <begin position="1"/>
        <end position="153"/>
    </location>
</feature>